<feature type="active site" description="Proton donor/acceptor" evidence="9">
    <location>
        <position position="703"/>
    </location>
</feature>
<evidence type="ECO:0000256" key="2">
    <source>
        <dbReference type="ARBA" id="ARBA00005988"/>
    </source>
</evidence>
<dbReference type="GO" id="GO:0006518">
    <property type="term" value="P:peptide metabolic process"/>
    <property type="evidence" value="ECO:0007669"/>
    <property type="project" value="TreeGrafter"/>
</dbReference>
<evidence type="ECO:0000256" key="5">
    <source>
        <dbReference type="ARBA" id="ARBA00022723"/>
    </source>
</evidence>
<keyword evidence="10" id="KW-1133">Transmembrane helix</keyword>
<organism evidence="13 14">
    <name type="scientific">Aquatica leii</name>
    <dbReference type="NCBI Taxonomy" id="1421715"/>
    <lineage>
        <taxon>Eukaryota</taxon>
        <taxon>Metazoa</taxon>
        <taxon>Ecdysozoa</taxon>
        <taxon>Arthropoda</taxon>
        <taxon>Hexapoda</taxon>
        <taxon>Insecta</taxon>
        <taxon>Pterygota</taxon>
        <taxon>Neoptera</taxon>
        <taxon>Endopterygota</taxon>
        <taxon>Coleoptera</taxon>
        <taxon>Polyphaga</taxon>
        <taxon>Elateriformia</taxon>
        <taxon>Elateroidea</taxon>
        <taxon>Lampyridae</taxon>
        <taxon>Luciolinae</taxon>
        <taxon>Aquatica</taxon>
    </lineage>
</organism>
<dbReference type="SUPFAM" id="SSF49464">
    <property type="entry name" value="Carboxypeptidase regulatory domain-like"/>
    <property type="match status" value="4"/>
</dbReference>
<keyword evidence="10" id="KW-0472">Membrane</keyword>
<evidence type="ECO:0000256" key="10">
    <source>
        <dbReference type="SAM" id="Phobius"/>
    </source>
</evidence>
<dbReference type="CDD" id="cd11308">
    <property type="entry name" value="Peptidase_M14NE-CP-C_like"/>
    <property type="match status" value="2"/>
</dbReference>
<dbReference type="Gene3D" id="3.40.630.10">
    <property type="entry name" value="Zn peptidases"/>
    <property type="match status" value="3"/>
</dbReference>
<comment type="cofactor">
    <cofactor evidence="1">
        <name>Zn(2+)</name>
        <dbReference type="ChEBI" id="CHEBI:29105"/>
    </cofactor>
</comment>
<feature type="signal peptide" evidence="11">
    <location>
        <begin position="1"/>
        <end position="18"/>
    </location>
</feature>
<dbReference type="SUPFAM" id="SSF53187">
    <property type="entry name" value="Zn-dependent exopeptidases"/>
    <property type="match status" value="3"/>
</dbReference>
<dbReference type="EMBL" id="JARPUR010000004">
    <property type="protein sequence ID" value="KAK4878716.1"/>
    <property type="molecule type" value="Genomic_DNA"/>
</dbReference>
<evidence type="ECO:0000313" key="13">
    <source>
        <dbReference type="EMBL" id="KAK4878716.1"/>
    </source>
</evidence>
<keyword evidence="14" id="KW-1185">Reference proteome</keyword>
<evidence type="ECO:0000256" key="6">
    <source>
        <dbReference type="ARBA" id="ARBA00022801"/>
    </source>
</evidence>
<feature type="domain" description="Peptidase M14" evidence="12">
    <location>
        <begin position="441"/>
        <end position="733"/>
    </location>
</feature>
<dbReference type="Gene3D" id="2.60.40.1120">
    <property type="entry name" value="Carboxypeptidase-like, regulatory domain"/>
    <property type="match status" value="4"/>
</dbReference>
<dbReference type="Pfam" id="PF00246">
    <property type="entry name" value="Peptidase_M14"/>
    <property type="match status" value="3"/>
</dbReference>
<keyword evidence="4" id="KW-0645">Protease</keyword>
<dbReference type="PROSITE" id="PS00132">
    <property type="entry name" value="CARBOXYPEPT_ZN_1"/>
    <property type="match status" value="2"/>
</dbReference>
<dbReference type="InterPro" id="IPR057247">
    <property type="entry name" value="CARBOXYPEPT_ZN_2"/>
</dbReference>
<comment type="caution">
    <text evidence="13">The sequence shown here is derived from an EMBL/GenBank/DDBJ whole genome shotgun (WGS) entry which is preliminary data.</text>
</comment>
<name>A0AAN7S8V6_9COLE</name>
<feature type="domain" description="Peptidase M14" evidence="12">
    <location>
        <begin position="834"/>
        <end position="1104"/>
    </location>
</feature>
<keyword evidence="10" id="KW-0812">Transmembrane</keyword>
<accession>A0AAN7S8V6</accession>
<comment type="caution">
    <text evidence="9">Lacks conserved residue(s) required for the propagation of feature annotation.</text>
</comment>
<dbReference type="Proteomes" id="UP001353858">
    <property type="component" value="Unassembled WGS sequence"/>
</dbReference>
<keyword evidence="5" id="KW-0479">Metal-binding</keyword>
<dbReference type="CDD" id="cd03858">
    <property type="entry name" value="M14_CP_N-E_like"/>
    <property type="match status" value="1"/>
</dbReference>
<feature type="active site" description="Proton donor/acceptor" evidence="9">
    <location>
        <position position="299"/>
    </location>
</feature>
<keyword evidence="7" id="KW-0862">Zinc</keyword>
<dbReference type="InterPro" id="IPR008969">
    <property type="entry name" value="CarboxyPept-like_regulatory"/>
</dbReference>
<dbReference type="FunFam" id="3.40.630.10:FF:000020">
    <property type="entry name" value="Carboxypeptidase D"/>
    <property type="match status" value="2"/>
</dbReference>
<evidence type="ECO:0000256" key="11">
    <source>
        <dbReference type="SAM" id="SignalP"/>
    </source>
</evidence>
<dbReference type="PRINTS" id="PR00765">
    <property type="entry name" value="CRBOXYPTASEA"/>
</dbReference>
<keyword evidence="8" id="KW-0325">Glycoprotein</keyword>
<evidence type="ECO:0000256" key="8">
    <source>
        <dbReference type="ARBA" id="ARBA00023180"/>
    </source>
</evidence>
<sequence>MYKLAIIIVILIISESHSTSTEVYEDFLNNPKYLNYNDLTTFFQQLVSNYPNNAKLHSIGRSVRNRQLWALQIHGNVNKRELLTPMFKFVANMHGDESVGRQLVINLAEYLLHNYGIDDRVTRIVNSTDIFLMPSMNPDGFENSIEGNCESRDGYIGRINDNRVDLNRDFPDQYDGSVRAGTILSGRQPETVAMMTWIISRPFVLSGNLHGGAVVASYPYDDSNSGRVCCKESLTPDNSVFKDLATEYAQLHPLMKKGNVCKGDHFSDGVTNGAYWYEVHGGMQDFNYVHSNCFEVTFELSCCKYPFASELPNEWHMNKEPMLKFIESIHWGVKGLVTNAKGEPILDADVVVEGIPHNITTSNKGEYWRLLVPGVYHLYATAFGYQRSESEKIEVVKGVTAIKNFVLEPQVIQQKGAFRQVKNVKMPVFDEYGFTIPATFEHHHYHEMENFLMEYNQTYPNITDLKSIGKSVQGRNLYVMILGNNPQQHTPGKPEFKYIANMHGNEVIGREVLLLLIKYLCENYGANDRVTTLMDSTRIHIMPSMNPDGYEMSFEGDASSGQGRNNANNVDLNRNFPDQYVVNQYNRVTEPETKAVMEWILSEPFVLSANLHNGALVANYPFDDNSNLTGGYENLTPDDNVFKYLAHIYSDAHRTMHLAQSCPMYPNEHFEGGITNGAKWYVVTGGMQDWNYLSTSCMELTLELGCYKYPNASELPKYWMDNREALLKFMEQVHKGVHGFVSSTIGRPIMNAELYVEGIDHVVKTAKSGDYWRILLPGKYNLTTTARGYESFTKEITIPESGSMEYNITLMRNDEQHWASAYDFGVSENQFNPQYHSNSEIYSILAELENKYPDTAEFVSGENFVSMSIRSLKITHKDDASEETKFHVAVMGNLYATQPIGREITIYLARHLLQGHKFQDPIITSILKNTIIHILPVIDTAFEQIWGDYPKVVVGRADPNFYKCHNISADFKQVGDQILNTVNRGNGNKQSVTNALKHMLLDEKFDFILNFEGGRSGGVFPVARNERQIYKDFVDNYFKHLKVKHVCGSNVLGTDDVLTDYIYHEYNVPMFTPKISCCEYPAVENLPYIWREVLDPIMNFLAITKTGIEGFVHDSNGAVMKNATVKVQGVSRLYEVSKVMAHYKIMLPPGTFTLEVNCHMYDGKVLIVEIKKDVMLRLDVTLTQSGDVETVVDHVSEQVTGIKGYIRDNLNHPVVQAQLTILETNYTVFSDKEGKYLIKVNPGKYTVRVSAEGYAENVKYIDATTVETLPKFVIFTLTKDSNVMGLPRLVFIILTGCISLASVIVVVFLYNACKRKKDYGLLSQSYFDDFKDYDESKEADAFRTTLKEPQLVTRPYFDDEDEEIYSNSTSEDETVLLTSPKYEKVPLHDKR</sequence>
<dbReference type="GO" id="GO:0005615">
    <property type="term" value="C:extracellular space"/>
    <property type="evidence" value="ECO:0007669"/>
    <property type="project" value="TreeGrafter"/>
</dbReference>
<reference evidence="14" key="1">
    <citation type="submission" date="2023-01" db="EMBL/GenBank/DDBJ databases">
        <title>Key to firefly adult light organ development and bioluminescence: homeobox transcription factors regulate luciferase expression and transportation to peroxisome.</title>
        <authorList>
            <person name="Fu X."/>
        </authorList>
    </citation>
    <scope>NUCLEOTIDE SEQUENCE [LARGE SCALE GENOMIC DNA]</scope>
</reference>
<keyword evidence="6" id="KW-0378">Hydrolase</keyword>
<keyword evidence="11" id="KW-0732">Signal</keyword>
<evidence type="ECO:0000313" key="14">
    <source>
        <dbReference type="Proteomes" id="UP001353858"/>
    </source>
</evidence>
<dbReference type="Pfam" id="PF13620">
    <property type="entry name" value="CarboxypepD_reg"/>
    <property type="match status" value="3"/>
</dbReference>
<dbReference type="SMART" id="SM00631">
    <property type="entry name" value="Zn_pept"/>
    <property type="match status" value="2"/>
</dbReference>
<dbReference type="PROSITE" id="PS00133">
    <property type="entry name" value="CARBOXYPEPT_ZN_2"/>
    <property type="match status" value="1"/>
</dbReference>
<dbReference type="GO" id="GO:0008270">
    <property type="term" value="F:zinc ion binding"/>
    <property type="evidence" value="ECO:0007669"/>
    <property type="project" value="InterPro"/>
</dbReference>
<dbReference type="PANTHER" id="PTHR11532">
    <property type="entry name" value="PROTEASE M14 CARBOXYPEPTIDASE"/>
    <property type="match status" value="1"/>
</dbReference>
<dbReference type="PANTHER" id="PTHR11532:SF62">
    <property type="entry name" value="CARBOXYPEPTIDASE D"/>
    <property type="match status" value="1"/>
</dbReference>
<evidence type="ECO:0000256" key="9">
    <source>
        <dbReference type="PROSITE-ProRule" id="PRU01379"/>
    </source>
</evidence>
<dbReference type="InterPro" id="IPR050753">
    <property type="entry name" value="Peptidase_M14_domain"/>
</dbReference>
<dbReference type="CDD" id="cd03868">
    <property type="entry name" value="M14_CPD_I"/>
    <property type="match status" value="1"/>
</dbReference>
<gene>
    <name evidence="13" type="ORF">RN001_011222</name>
</gene>
<keyword evidence="3" id="KW-0121">Carboxypeptidase</keyword>
<dbReference type="FunFam" id="2.60.40.1120:FF:000016">
    <property type="entry name" value="carboxypeptidase D isoform X2"/>
    <property type="match status" value="1"/>
</dbReference>
<dbReference type="PROSITE" id="PS52035">
    <property type="entry name" value="PEPTIDASE_M14"/>
    <property type="match status" value="3"/>
</dbReference>
<evidence type="ECO:0000256" key="3">
    <source>
        <dbReference type="ARBA" id="ARBA00022645"/>
    </source>
</evidence>
<protein>
    <recommendedName>
        <fullName evidence="12">Peptidase M14 domain-containing protein</fullName>
    </recommendedName>
</protein>
<evidence type="ECO:0000256" key="1">
    <source>
        <dbReference type="ARBA" id="ARBA00001947"/>
    </source>
</evidence>
<feature type="transmembrane region" description="Helical" evidence="10">
    <location>
        <begin position="1289"/>
        <end position="1310"/>
    </location>
</feature>
<proteinExistence type="inferred from homology"/>
<feature type="domain" description="Peptidase M14" evidence="12">
    <location>
        <begin position="32"/>
        <end position="329"/>
    </location>
</feature>
<evidence type="ECO:0000256" key="4">
    <source>
        <dbReference type="ARBA" id="ARBA00022670"/>
    </source>
</evidence>
<evidence type="ECO:0000259" key="12">
    <source>
        <dbReference type="PROSITE" id="PS52035"/>
    </source>
</evidence>
<dbReference type="InterPro" id="IPR000834">
    <property type="entry name" value="Peptidase_M14"/>
</dbReference>
<comment type="similarity">
    <text evidence="2 9">Belongs to the peptidase M14 family.</text>
</comment>
<evidence type="ECO:0000256" key="7">
    <source>
        <dbReference type="ARBA" id="ARBA00022833"/>
    </source>
</evidence>
<dbReference type="InterPro" id="IPR057246">
    <property type="entry name" value="CARBOXYPEPT_ZN_1"/>
</dbReference>
<dbReference type="GO" id="GO:0016485">
    <property type="term" value="P:protein processing"/>
    <property type="evidence" value="ECO:0007669"/>
    <property type="project" value="TreeGrafter"/>
</dbReference>
<feature type="chain" id="PRO_5043004688" description="Peptidase M14 domain-containing protein" evidence="11">
    <location>
        <begin position="19"/>
        <end position="1391"/>
    </location>
</feature>
<dbReference type="GO" id="GO:0004181">
    <property type="term" value="F:metallocarboxypeptidase activity"/>
    <property type="evidence" value="ECO:0007669"/>
    <property type="project" value="InterPro"/>
</dbReference>